<sequence length="140" mass="16154">HTAIFTVIVLPFRVIAIVLLLFMAWILACIGLMGLTEKELRQQPITGWRRERDTSSCIYMYRAYIIRAFPALTIGSVFLPELYRHCINKPLPRSGQLVHYRIHLITSTRTSSDIAKTIFPTYYLFLGVAFFHSLECLNCV</sequence>
<reference evidence="2" key="1">
    <citation type="journal article" date="2023" name="IScience">
        <title>Live-bearing cockroach genome reveals convergent evolutionary mechanisms linked to viviparity in insects and beyond.</title>
        <authorList>
            <person name="Fouks B."/>
            <person name="Harrison M.C."/>
            <person name="Mikhailova A.A."/>
            <person name="Marchal E."/>
            <person name="English S."/>
            <person name="Carruthers M."/>
            <person name="Jennings E.C."/>
            <person name="Chiamaka E.L."/>
            <person name="Frigard R.A."/>
            <person name="Pippel M."/>
            <person name="Attardo G.M."/>
            <person name="Benoit J.B."/>
            <person name="Bornberg-Bauer E."/>
            <person name="Tobe S.S."/>
        </authorList>
    </citation>
    <scope>NUCLEOTIDE SEQUENCE</scope>
    <source>
        <strain evidence="2">Stay&amp;Tobe</strain>
    </source>
</reference>
<keyword evidence="1" id="KW-0812">Transmembrane</keyword>
<organism evidence="2 3">
    <name type="scientific">Diploptera punctata</name>
    <name type="common">Pacific beetle cockroach</name>
    <dbReference type="NCBI Taxonomy" id="6984"/>
    <lineage>
        <taxon>Eukaryota</taxon>
        <taxon>Metazoa</taxon>
        <taxon>Ecdysozoa</taxon>
        <taxon>Arthropoda</taxon>
        <taxon>Hexapoda</taxon>
        <taxon>Insecta</taxon>
        <taxon>Pterygota</taxon>
        <taxon>Neoptera</taxon>
        <taxon>Polyneoptera</taxon>
        <taxon>Dictyoptera</taxon>
        <taxon>Blattodea</taxon>
        <taxon>Blaberoidea</taxon>
        <taxon>Blaberidae</taxon>
        <taxon>Diplopterinae</taxon>
        <taxon>Diploptera</taxon>
    </lineage>
</organism>
<proteinExistence type="predicted"/>
<dbReference type="Proteomes" id="UP001233999">
    <property type="component" value="Unassembled WGS sequence"/>
</dbReference>
<feature type="non-terminal residue" evidence="2">
    <location>
        <position position="1"/>
    </location>
</feature>
<name>A0AAD8EMK6_DIPPU</name>
<keyword evidence="1" id="KW-1133">Transmembrane helix</keyword>
<keyword evidence="1" id="KW-0472">Membrane</keyword>
<keyword evidence="3" id="KW-1185">Reference proteome</keyword>
<gene>
    <name evidence="2" type="ORF">L9F63_013644</name>
</gene>
<dbReference type="EMBL" id="JASPKZ010002697">
    <property type="protein sequence ID" value="KAJ9595047.1"/>
    <property type="molecule type" value="Genomic_DNA"/>
</dbReference>
<dbReference type="AlphaFoldDB" id="A0AAD8EMK6"/>
<accession>A0AAD8EMK6</accession>
<feature type="transmembrane region" description="Helical" evidence="1">
    <location>
        <begin position="57"/>
        <end position="79"/>
    </location>
</feature>
<evidence type="ECO:0000313" key="3">
    <source>
        <dbReference type="Proteomes" id="UP001233999"/>
    </source>
</evidence>
<feature type="transmembrane region" description="Helical" evidence="1">
    <location>
        <begin position="12"/>
        <end position="36"/>
    </location>
</feature>
<evidence type="ECO:0000313" key="2">
    <source>
        <dbReference type="EMBL" id="KAJ9595047.1"/>
    </source>
</evidence>
<protein>
    <submittedName>
        <fullName evidence="2">Uncharacterized protein</fullName>
    </submittedName>
</protein>
<reference evidence="2" key="2">
    <citation type="submission" date="2023-05" db="EMBL/GenBank/DDBJ databases">
        <authorList>
            <person name="Fouks B."/>
        </authorList>
    </citation>
    <scope>NUCLEOTIDE SEQUENCE</scope>
    <source>
        <strain evidence="2">Stay&amp;Tobe</strain>
        <tissue evidence="2">Testes</tissue>
    </source>
</reference>
<comment type="caution">
    <text evidence="2">The sequence shown here is derived from an EMBL/GenBank/DDBJ whole genome shotgun (WGS) entry which is preliminary data.</text>
</comment>
<evidence type="ECO:0000256" key="1">
    <source>
        <dbReference type="SAM" id="Phobius"/>
    </source>
</evidence>
<feature type="non-terminal residue" evidence="2">
    <location>
        <position position="140"/>
    </location>
</feature>